<accession>A0A1B0A4T1</accession>
<evidence type="ECO:0000313" key="1">
    <source>
        <dbReference type="EnsemblMetazoa" id="GPAI034465-PA"/>
    </source>
</evidence>
<dbReference type="VEuPathDB" id="VectorBase:GPAI034465"/>
<dbReference type="AlphaFoldDB" id="A0A1B0A4T1"/>
<keyword evidence="2" id="KW-1185">Reference proteome</keyword>
<name>A0A1B0A4T1_GLOPL</name>
<proteinExistence type="predicted"/>
<evidence type="ECO:0000313" key="2">
    <source>
        <dbReference type="Proteomes" id="UP000092445"/>
    </source>
</evidence>
<dbReference type="Proteomes" id="UP000092445">
    <property type="component" value="Unassembled WGS sequence"/>
</dbReference>
<dbReference type="EnsemblMetazoa" id="GPAI034465-RA">
    <property type="protein sequence ID" value="GPAI034465-PA"/>
    <property type="gene ID" value="GPAI034465"/>
</dbReference>
<reference evidence="2" key="1">
    <citation type="submission" date="2014-03" db="EMBL/GenBank/DDBJ databases">
        <authorList>
            <person name="Aksoy S."/>
            <person name="Warren W."/>
            <person name="Wilson R.K."/>
        </authorList>
    </citation>
    <scope>NUCLEOTIDE SEQUENCE [LARGE SCALE GENOMIC DNA]</scope>
    <source>
        <strain evidence="2">IAEA</strain>
    </source>
</reference>
<reference evidence="1" key="2">
    <citation type="submission" date="2020-05" db="UniProtKB">
        <authorList>
            <consortium name="EnsemblMetazoa"/>
        </authorList>
    </citation>
    <scope>IDENTIFICATION</scope>
    <source>
        <strain evidence="1">IAEA</strain>
    </source>
</reference>
<protein>
    <submittedName>
        <fullName evidence="1">Uncharacterized protein</fullName>
    </submittedName>
</protein>
<organism evidence="1 2">
    <name type="scientific">Glossina pallidipes</name>
    <name type="common">Tsetse fly</name>
    <dbReference type="NCBI Taxonomy" id="7398"/>
    <lineage>
        <taxon>Eukaryota</taxon>
        <taxon>Metazoa</taxon>
        <taxon>Ecdysozoa</taxon>
        <taxon>Arthropoda</taxon>
        <taxon>Hexapoda</taxon>
        <taxon>Insecta</taxon>
        <taxon>Pterygota</taxon>
        <taxon>Neoptera</taxon>
        <taxon>Endopterygota</taxon>
        <taxon>Diptera</taxon>
        <taxon>Brachycera</taxon>
        <taxon>Muscomorpha</taxon>
        <taxon>Hippoboscoidea</taxon>
        <taxon>Glossinidae</taxon>
        <taxon>Glossina</taxon>
    </lineage>
</organism>
<sequence>MHVDSTKTTGQQSTAVGLNKPFMQVICKTLTACTDAYPFTVKNRASQTAPLGNTKRQEKGRFFQDHETLTACTDAYPFTIKNRASQTAPLGNTKRKGKERFVKDDETLTACTDAYPSL</sequence>